<dbReference type="Proteomes" id="UP001066276">
    <property type="component" value="Chromosome 9"/>
</dbReference>
<reference evidence="2" key="1">
    <citation type="journal article" date="2022" name="bioRxiv">
        <title>Sequencing and chromosome-scale assembly of the giantPleurodeles waltlgenome.</title>
        <authorList>
            <person name="Brown T."/>
            <person name="Elewa A."/>
            <person name="Iarovenko S."/>
            <person name="Subramanian E."/>
            <person name="Araus A.J."/>
            <person name="Petzold A."/>
            <person name="Susuki M."/>
            <person name="Suzuki K.-i.T."/>
            <person name="Hayashi T."/>
            <person name="Toyoda A."/>
            <person name="Oliveira C."/>
            <person name="Osipova E."/>
            <person name="Leigh N.D."/>
            <person name="Simon A."/>
            <person name="Yun M.H."/>
        </authorList>
    </citation>
    <scope>NUCLEOTIDE SEQUENCE</scope>
    <source>
        <strain evidence="2">20211129_DDA</strain>
        <tissue evidence="2">Liver</tissue>
    </source>
</reference>
<organism evidence="2 3">
    <name type="scientific">Pleurodeles waltl</name>
    <name type="common">Iberian ribbed newt</name>
    <dbReference type="NCBI Taxonomy" id="8319"/>
    <lineage>
        <taxon>Eukaryota</taxon>
        <taxon>Metazoa</taxon>
        <taxon>Chordata</taxon>
        <taxon>Craniata</taxon>
        <taxon>Vertebrata</taxon>
        <taxon>Euteleostomi</taxon>
        <taxon>Amphibia</taxon>
        <taxon>Batrachia</taxon>
        <taxon>Caudata</taxon>
        <taxon>Salamandroidea</taxon>
        <taxon>Salamandridae</taxon>
        <taxon>Pleurodelinae</taxon>
        <taxon>Pleurodeles</taxon>
    </lineage>
</organism>
<proteinExistence type="predicted"/>
<sequence>MRGRLTYWKAASRAPDTSPPSGAPGTWAGVDTRRGQSSVANPSKLTAAAVESSSLLGAVDLCRGSKQELTGGSKVEEIWR</sequence>
<keyword evidence="3" id="KW-1185">Reference proteome</keyword>
<evidence type="ECO:0000313" key="3">
    <source>
        <dbReference type="Proteomes" id="UP001066276"/>
    </source>
</evidence>
<accession>A0AAV7MLQ7</accession>
<gene>
    <name evidence="2" type="ORF">NDU88_001924</name>
</gene>
<protein>
    <submittedName>
        <fullName evidence="2">Uncharacterized protein</fullName>
    </submittedName>
</protein>
<evidence type="ECO:0000256" key="1">
    <source>
        <dbReference type="SAM" id="MobiDB-lite"/>
    </source>
</evidence>
<name>A0AAV7MLQ7_PLEWA</name>
<comment type="caution">
    <text evidence="2">The sequence shown here is derived from an EMBL/GenBank/DDBJ whole genome shotgun (WGS) entry which is preliminary data.</text>
</comment>
<dbReference type="EMBL" id="JANPWB010000013">
    <property type="protein sequence ID" value="KAJ1104513.1"/>
    <property type="molecule type" value="Genomic_DNA"/>
</dbReference>
<dbReference type="AlphaFoldDB" id="A0AAV7MLQ7"/>
<evidence type="ECO:0000313" key="2">
    <source>
        <dbReference type="EMBL" id="KAJ1104513.1"/>
    </source>
</evidence>
<feature type="region of interest" description="Disordered" evidence="1">
    <location>
        <begin position="1"/>
        <end position="39"/>
    </location>
</feature>